<sequence>MSLRLIFILSILSSSLGIITDAGLSSYGIQEEGGKDANLDSGRGTSCVCCSNLAPIPVLNTQVLRRLGASPACQEAIPTAWSFSSLLRGYPNGLELIQLFGNLSQWLGEAPSCWEAIPTAWGSSILLGGYPNGLEKLQLLRKLSQRLEASTGHQELKGYWLAVPGYPHKKMKKNPTPVPVHDTRTAGTPLPGE</sequence>
<keyword evidence="2" id="KW-0732">Signal</keyword>
<reference evidence="4" key="1">
    <citation type="submission" date="2014-03" db="EMBL/GenBank/DDBJ databases">
        <title>The Genome Sequence of Puccinia striiformis f. sp. tritici PST-78.</title>
        <authorList>
            <consortium name="The Broad Institute Genome Sequencing Platform"/>
            <person name="Cuomo C."/>
            <person name="Hulbert S."/>
            <person name="Chen X."/>
            <person name="Walker B."/>
            <person name="Young S.K."/>
            <person name="Zeng Q."/>
            <person name="Gargeya S."/>
            <person name="Fitzgerald M."/>
            <person name="Haas B."/>
            <person name="Abouelleil A."/>
            <person name="Alvarado L."/>
            <person name="Arachchi H.M."/>
            <person name="Berlin A.M."/>
            <person name="Chapman S.B."/>
            <person name="Goldberg J."/>
            <person name="Griggs A."/>
            <person name="Gujja S."/>
            <person name="Hansen M."/>
            <person name="Howarth C."/>
            <person name="Imamovic A."/>
            <person name="Larimer J."/>
            <person name="McCowan C."/>
            <person name="Montmayeur A."/>
            <person name="Murphy C."/>
            <person name="Neiman D."/>
            <person name="Pearson M."/>
            <person name="Priest M."/>
            <person name="Roberts A."/>
            <person name="Saif S."/>
            <person name="Shea T."/>
            <person name="Sisk P."/>
            <person name="Sykes S."/>
            <person name="Wortman J."/>
            <person name="Nusbaum C."/>
            <person name="Birren B."/>
        </authorList>
    </citation>
    <scope>NUCLEOTIDE SEQUENCE [LARGE SCALE GENOMIC DNA]</scope>
    <source>
        <strain evidence="4">race PST-78</strain>
    </source>
</reference>
<dbReference type="Proteomes" id="UP000054564">
    <property type="component" value="Unassembled WGS sequence"/>
</dbReference>
<feature type="chain" id="PRO_5005549388" evidence="2">
    <location>
        <begin position="18"/>
        <end position="193"/>
    </location>
</feature>
<feature type="region of interest" description="Disordered" evidence="1">
    <location>
        <begin position="171"/>
        <end position="193"/>
    </location>
</feature>
<dbReference type="EMBL" id="AJIL01000133">
    <property type="protein sequence ID" value="KNE93629.1"/>
    <property type="molecule type" value="Genomic_DNA"/>
</dbReference>
<keyword evidence="4" id="KW-1185">Reference proteome</keyword>
<evidence type="ECO:0000256" key="1">
    <source>
        <dbReference type="SAM" id="MobiDB-lite"/>
    </source>
</evidence>
<gene>
    <name evidence="3" type="ORF">PSTG_13005</name>
</gene>
<name>A0A0L0V3T1_9BASI</name>
<evidence type="ECO:0000313" key="3">
    <source>
        <dbReference type="EMBL" id="KNE93629.1"/>
    </source>
</evidence>
<accession>A0A0L0V3T1</accession>
<proteinExistence type="predicted"/>
<comment type="caution">
    <text evidence="3">The sequence shown here is derived from an EMBL/GenBank/DDBJ whole genome shotgun (WGS) entry which is preliminary data.</text>
</comment>
<evidence type="ECO:0000313" key="4">
    <source>
        <dbReference type="Proteomes" id="UP000054564"/>
    </source>
</evidence>
<evidence type="ECO:0000256" key="2">
    <source>
        <dbReference type="SAM" id="SignalP"/>
    </source>
</evidence>
<feature type="signal peptide" evidence="2">
    <location>
        <begin position="1"/>
        <end position="17"/>
    </location>
</feature>
<protein>
    <submittedName>
        <fullName evidence="3">Uncharacterized protein</fullName>
    </submittedName>
</protein>
<organism evidence="3 4">
    <name type="scientific">Puccinia striiformis f. sp. tritici PST-78</name>
    <dbReference type="NCBI Taxonomy" id="1165861"/>
    <lineage>
        <taxon>Eukaryota</taxon>
        <taxon>Fungi</taxon>
        <taxon>Dikarya</taxon>
        <taxon>Basidiomycota</taxon>
        <taxon>Pucciniomycotina</taxon>
        <taxon>Pucciniomycetes</taxon>
        <taxon>Pucciniales</taxon>
        <taxon>Pucciniaceae</taxon>
        <taxon>Puccinia</taxon>
    </lineage>
</organism>
<dbReference type="AlphaFoldDB" id="A0A0L0V3T1"/>